<organism evidence="2 3">
    <name type="scientific">Toxoplasma gondii TgCatPRC2</name>
    <dbReference type="NCBI Taxonomy" id="1130821"/>
    <lineage>
        <taxon>Eukaryota</taxon>
        <taxon>Sar</taxon>
        <taxon>Alveolata</taxon>
        <taxon>Apicomplexa</taxon>
        <taxon>Conoidasida</taxon>
        <taxon>Coccidia</taxon>
        <taxon>Eucoccidiorida</taxon>
        <taxon>Eimeriorina</taxon>
        <taxon>Sarcocystidae</taxon>
        <taxon>Toxoplasma</taxon>
    </lineage>
</organism>
<feature type="compositionally biased region" description="Basic and acidic residues" evidence="1">
    <location>
        <begin position="585"/>
        <end position="630"/>
    </location>
</feature>
<evidence type="ECO:0000313" key="3">
    <source>
        <dbReference type="Proteomes" id="UP000075225"/>
    </source>
</evidence>
<feature type="compositionally biased region" description="Low complexity" evidence="1">
    <location>
        <begin position="819"/>
        <end position="833"/>
    </location>
</feature>
<evidence type="ECO:0000313" key="2">
    <source>
        <dbReference type="EMBL" id="KYK67650.1"/>
    </source>
</evidence>
<feature type="compositionally biased region" description="Low complexity" evidence="1">
    <location>
        <begin position="858"/>
        <end position="871"/>
    </location>
</feature>
<feature type="region of interest" description="Disordered" evidence="1">
    <location>
        <begin position="989"/>
        <end position="1063"/>
    </location>
</feature>
<feature type="compositionally biased region" description="Low complexity" evidence="1">
    <location>
        <begin position="118"/>
        <end position="128"/>
    </location>
</feature>
<dbReference type="AlphaFoldDB" id="A0A151HEA9"/>
<feature type="region of interest" description="Disordered" evidence="1">
    <location>
        <begin position="30"/>
        <end position="226"/>
    </location>
</feature>
<feature type="region of interest" description="Disordered" evidence="1">
    <location>
        <begin position="364"/>
        <end position="426"/>
    </location>
</feature>
<feature type="compositionally biased region" description="Basic and acidic residues" evidence="1">
    <location>
        <begin position="989"/>
        <end position="1003"/>
    </location>
</feature>
<feature type="region of interest" description="Disordered" evidence="1">
    <location>
        <begin position="819"/>
        <end position="914"/>
    </location>
</feature>
<feature type="compositionally biased region" description="Basic and acidic residues" evidence="1">
    <location>
        <begin position="73"/>
        <end position="83"/>
    </location>
</feature>
<accession>A0A151HEA9</accession>
<gene>
    <name evidence="2" type="ORF">TGPRC2_229790</name>
</gene>
<comment type="caution">
    <text evidence="2">The sequence shown here is derived from an EMBL/GenBank/DDBJ whole genome shotgun (WGS) entry which is preliminary data.</text>
</comment>
<proteinExistence type="predicted"/>
<feature type="compositionally biased region" description="Pro residues" evidence="1">
    <location>
        <begin position="1032"/>
        <end position="1044"/>
    </location>
</feature>
<dbReference type="Proteomes" id="UP000075225">
    <property type="component" value="Unassembled WGS sequence"/>
</dbReference>
<evidence type="ECO:0000256" key="1">
    <source>
        <dbReference type="SAM" id="MobiDB-lite"/>
    </source>
</evidence>
<feature type="compositionally biased region" description="Low complexity" evidence="1">
    <location>
        <begin position="183"/>
        <end position="199"/>
    </location>
</feature>
<feature type="compositionally biased region" description="Low complexity" evidence="1">
    <location>
        <begin position="893"/>
        <end position="909"/>
    </location>
</feature>
<dbReference type="EMBL" id="AHZP02001337">
    <property type="protein sequence ID" value="KYK67650.1"/>
    <property type="molecule type" value="Genomic_DNA"/>
</dbReference>
<protein>
    <submittedName>
        <fullName evidence="2">Uncharacterized protein</fullName>
    </submittedName>
</protein>
<dbReference type="OrthoDB" id="333964at2759"/>
<dbReference type="VEuPathDB" id="ToxoDB:TGPRC2_229790"/>
<reference evidence="3" key="1">
    <citation type="submission" date="2016-03" db="EMBL/GenBank/DDBJ databases">
        <authorList>
            <person name="Sibley D."/>
            <person name="Venepally P."/>
            <person name="Karamycheva S."/>
            <person name="Hadjithomas M."/>
            <person name="Khan A."/>
            <person name="Brunk B."/>
            <person name="Roos D."/>
            <person name="Caler E."/>
            <person name="Lorenzi H."/>
        </authorList>
    </citation>
    <scope>NUCLEOTIDE SEQUENCE [LARGE SCALE GENOMIC DNA]</scope>
    <source>
        <strain evidence="3">TgCatPRC2</strain>
    </source>
</reference>
<feature type="compositionally biased region" description="Basic and acidic residues" evidence="1">
    <location>
        <begin position="90"/>
        <end position="99"/>
    </location>
</feature>
<name>A0A151HEA9_TOXGO</name>
<feature type="compositionally biased region" description="Low complexity" evidence="1">
    <location>
        <begin position="217"/>
        <end position="226"/>
    </location>
</feature>
<feature type="compositionally biased region" description="Basic and acidic residues" evidence="1">
    <location>
        <begin position="881"/>
        <end position="890"/>
    </location>
</feature>
<feature type="region of interest" description="Disordered" evidence="1">
    <location>
        <begin position="529"/>
        <end position="685"/>
    </location>
</feature>
<sequence>MQRDEQPKPSGAGAEVGAWALDDRAARKTTAAKDFAAPQAATPSPAPDCAETGAGGLLGAAEKENAGESSGLRGREATSRSECRGLGNVDGERAQKPEGKSAPLVAITRPVALEETPAHASGAAKSAAVPGRVSGDSLAKPTAGLQDSSGRMELPGASEGGEASQPEASIAPAPERASQPWRSGASPSGGSSASDTGPGHLAERLASAAGARTPSRAGGSVSSSAHPSSLSSLPSFVFSLHSHLPPAHLLQPTRCHSALLPLSLLNSISVQSPLRPPSYTAPERRSTVPPTVPTVSAPLFASASTSSSLLPSGPPSVAPPLNCASAAFPLLYPHLSAARRLPASQHLFHTRSAASDFSAASKHLPSVSADPAKAQRASSLDRPISEAKPASTPASKPASTPASKPASTPASTPASKPASTPSSPRASLSSAAAWYATRYGPGGGVCGNVCAYERDYAAVLTALRSLETHYAEKRKRVRDSVLQDKKEVVKDTTHMVQPFSVVKTVKVVRRRLRRFPAASRIALHPLQDGEKGSKVSAAGGEQGAGVSQHTVEDEWGKQVTAANGTLQKLRSGRAAEQELSEEGNGEGKEANRERDSGDDGSAREASKGPRGLKEDGEKPQFFPREGRRVDNTGGEESGVGETVSLLRGEGEQDAGESVKRQLNSGEDGPATKRRRETGEGTESEERIIVDEEVSIVKLHSIKEVVAHLLPYHTYFIPDIQALASPFEEAREEVERRRARLAELRGSVRDFASWVRNPVAAVPLEKSTEKGEDVHTAKDSRCFHGGRETELMAYLSLRSAVDAVSLSIRATKVAIQNAGSAPAARPAPLAQAPASTASGPSPGGPNAVAATTLGPPVRAPSGPLGAPSSPRSCLTSGDDLSEDRSDLEARTRGRSSTVSSSLGPTSRTSSVARSALGLSFQAQERGRRGEAPAGPYAFPAAFAGPAPAAPRDRPAGGRVRLAVSATAAAALERQSGAYGSAAEATVDWAREGKKEKARKERRGQSDAGSRGGRREEETARGGYGDAYGRHGPPHAPAFGGPPPHFPASEGEMRQASFPPSQLHAQTHATLGCPDSLYQREDREAGTGRIRLNIGNADLLSRRG</sequence>
<feature type="compositionally biased region" description="Low complexity" evidence="1">
    <location>
        <begin position="387"/>
        <end position="426"/>
    </location>
</feature>